<feature type="coiled-coil region" evidence="2">
    <location>
        <begin position="427"/>
        <end position="454"/>
    </location>
</feature>
<feature type="compositionally biased region" description="Basic and acidic residues" evidence="3">
    <location>
        <begin position="1"/>
        <end position="15"/>
    </location>
</feature>
<dbReference type="PANTHER" id="PTHR11915">
    <property type="entry name" value="SPECTRIN/FILAMIN RELATED CYTOSKELETAL PROTEIN"/>
    <property type="match status" value="1"/>
</dbReference>
<gene>
    <name evidence="4" type="ORF">BLA29_002561</name>
</gene>
<evidence type="ECO:0000256" key="1">
    <source>
        <dbReference type="ARBA" id="ARBA00022737"/>
    </source>
</evidence>
<dbReference type="CDD" id="cd00176">
    <property type="entry name" value="SPEC"/>
    <property type="match status" value="4"/>
</dbReference>
<dbReference type="OrthoDB" id="9942256at2759"/>
<comment type="caution">
    <text evidence="4">The sequence shown here is derived from an EMBL/GenBank/DDBJ whole genome shotgun (WGS) entry which is preliminary data.</text>
</comment>
<keyword evidence="5" id="KW-1185">Reference proteome</keyword>
<dbReference type="Pfam" id="PF00435">
    <property type="entry name" value="Spectrin"/>
    <property type="match status" value="6"/>
</dbReference>
<organism evidence="4 5">
    <name type="scientific">Euroglyphus maynei</name>
    <name type="common">Mayne's house dust mite</name>
    <dbReference type="NCBI Taxonomy" id="6958"/>
    <lineage>
        <taxon>Eukaryota</taxon>
        <taxon>Metazoa</taxon>
        <taxon>Ecdysozoa</taxon>
        <taxon>Arthropoda</taxon>
        <taxon>Chelicerata</taxon>
        <taxon>Arachnida</taxon>
        <taxon>Acari</taxon>
        <taxon>Acariformes</taxon>
        <taxon>Sarcoptiformes</taxon>
        <taxon>Astigmata</taxon>
        <taxon>Psoroptidia</taxon>
        <taxon>Analgoidea</taxon>
        <taxon>Pyroglyphidae</taxon>
        <taxon>Pyroglyphinae</taxon>
        <taxon>Euroglyphus</taxon>
    </lineage>
</organism>
<name>A0A1Y3BQH2_EURMA</name>
<dbReference type="SUPFAM" id="SSF46966">
    <property type="entry name" value="Spectrin repeat"/>
    <property type="match status" value="6"/>
</dbReference>
<keyword evidence="1" id="KW-0677">Repeat</keyword>
<evidence type="ECO:0000256" key="2">
    <source>
        <dbReference type="SAM" id="Coils"/>
    </source>
</evidence>
<evidence type="ECO:0008006" key="6">
    <source>
        <dbReference type="Google" id="ProtNLM"/>
    </source>
</evidence>
<accession>A0A1Y3BQH2</accession>
<dbReference type="InterPro" id="IPR002017">
    <property type="entry name" value="Spectrin_repeat"/>
</dbReference>
<protein>
    <recommendedName>
        <fullName evidence="6">Spectrin beta chain-like protein</fullName>
    </recommendedName>
</protein>
<sequence>EKELAALENKVDNSKTKQQSSTDTIDGENNQQVDDNDHDYNVLKSTIIKLKDPLNKRNEQLLQLDEYFQFEYDANAELQWINDRLIIVSTTDVPQNLTDAQNWLKKIEQNLNNEIHAHEIHLTKIINKADEFIAKNHMKSDEIKSKSEELNSNWKRLLQLTEARIEKLKIYLKIHQFLSDCNEIESWLNEKINILNNPIYGNDQITLIKLLQKQKSIDLEIDTYSGLIDELLRQSENLCSSVKNEPEQKLLKTRAQDLIVQLKKIQKLSNERNLNLIDLKQFYEYYQESNDFLEWLQKRQQILLNEDYGKDYEHCIILQAKFFDLKRLIWANEEQYKQCMENSKRFTRNDDNDQNFTTNSEKIASTWQDVMNLLQAKEQKFIAAVKIHRFNRDVADAYERIHEKYAILNDQNYGRDCQSTQNLIRNHDVFENDLVALEAQLQILINDSVKLKAAYPGGNAKQIGEKLKSVLDYWEKLKESSACRRQKLCDTYEFYRFVSIVRNLEQWAMNLINEMRIEDDQITDDNIHIDKAQNAKNVHERIKSEIDAREEEFNILVKDANKLADNPFYGQIKEQTEKLLTIRDQLYNQWQVKDVSLDQLVDYCIFSRDSKQLEQLCQQFRNRLETMEQGQTAEEVDRNLKKFDEFVKLFESHEPKFNGLKECAAKLLEKNNNHSDKIRIVLEDLLTKKTKLWQIILSRRDQLSDDLIFAQFIRDAIETYSWIDEKRIQIEQISIRDKNNDDIDVKLKNFQKHQALEAEINANTGRITAIQNKAKHLITKNHLNSIQIRSQLDDLLTKWEELKDL</sequence>
<evidence type="ECO:0000256" key="3">
    <source>
        <dbReference type="SAM" id="MobiDB-lite"/>
    </source>
</evidence>
<dbReference type="InterPro" id="IPR018159">
    <property type="entry name" value="Spectrin/alpha-actinin"/>
</dbReference>
<dbReference type="AlphaFoldDB" id="A0A1Y3BQH2"/>
<reference evidence="4 5" key="1">
    <citation type="submission" date="2017-03" db="EMBL/GenBank/DDBJ databases">
        <title>Genome Survey of Euroglyphus maynei.</title>
        <authorList>
            <person name="Arlian L.G."/>
            <person name="Morgan M.S."/>
            <person name="Rider S.D."/>
        </authorList>
    </citation>
    <scope>NUCLEOTIDE SEQUENCE [LARGE SCALE GENOMIC DNA]</scope>
    <source>
        <strain evidence="4">Arlian Lab</strain>
        <tissue evidence="4">Whole body</tissue>
    </source>
</reference>
<feature type="compositionally biased region" description="Polar residues" evidence="3">
    <location>
        <begin position="16"/>
        <end position="33"/>
    </location>
</feature>
<evidence type="ECO:0000313" key="4">
    <source>
        <dbReference type="EMBL" id="OTF83231.1"/>
    </source>
</evidence>
<proteinExistence type="predicted"/>
<dbReference type="SMART" id="SM00150">
    <property type="entry name" value="SPEC"/>
    <property type="match status" value="7"/>
</dbReference>
<keyword evidence="2" id="KW-0175">Coiled coil</keyword>
<feature type="non-terminal residue" evidence="4">
    <location>
        <position position="1"/>
    </location>
</feature>
<evidence type="ECO:0000313" key="5">
    <source>
        <dbReference type="Proteomes" id="UP000194236"/>
    </source>
</evidence>
<dbReference type="Gene3D" id="1.20.58.60">
    <property type="match status" value="6"/>
</dbReference>
<dbReference type="EMBL" id="MUJZ01004540">
    <property type="protein sequence ID" value="OTF83231.1"/>
    <property type="molecule type" value="Genomic_DNA"/>
</dbReference>
<feature type="non-terminal residue" evidence="4">
    <location>
        <position position="805"/>
    </location>
</feature>
<feature type="region of interest" description="Disordered" evidence="3">
    <location>
        <begin position="1"/>
        <end position="37"/>
    </location>
</feature>
<dbReference type="Proteomes" id="UP000194236">
    <property type="component" value="Unassembled WGS sequence"/>
</dbReference>